<reference evidence="6 7" key="1">
    <citation type="journal article" date="2019" name="Syst. Appl. Microbiol.">
        <title>Oenococcus sicerae sp. nov., isolated from French cider.</title>
        <authorList>
            <person name="Cousin F.J."/>
            <person name="Le Guellec R."/>
            <person name="Chagnot C."/>
            <person name="Goux D."/>
            <person name="Dalmasso M."/>
            <person name="Laplace J.M."/>
            <person name="Cretenet M."/>
        </authorList>
    </citation>
    <scope>NUCLEOTIDE SEQUENCE [LARGE SCALE GENOMIC DNA]</scope>
    <source>
        <strain evidence="6 7">UCMA 15228</strain>
    </source>
</reference>
<dbReference type="SUPFAM" id="SSF46785">
    <property type="entry name" value="Winged helix' DNA-binding domain"/>
    <property type="match status" value="1"/>
</dbReference>
<evidence type="ECO:0000256" key="1">
    <source>
        <dbReference type="ARBA" id="ARBA00023015"/>
    </source>
</evidence>
<evidence type="ECO:0000259" key="4">
    <source>
        <dbReference type="PROSITE" id="PS50995"/>
    </source>
</evidence>
<organism evidence="5 8">
    <name type="scientific">Oenococcus sicerae</name>
    <dbReference type="NCBI Taxonomy" id="2203724"/>
    <lineage>
        <taxon>Bacteria</taxon>
        <taxon>Bacillati</taxon>
        <taxon>Bacillota</taxon>
        <taxon>Bacilli</taxon>
        <taxon>Lactobacillales</taxon>
        <taxon>Lactobacillaceae</taxon>
        <taxon>Oenococcus</taxon>
    </lineage>
</organism>
<dbReference type="InterPro" id="IPR000835">
    <property type="entry name" value="HTH_MarR-typ"/>
</dbReference>
<proteinExistence type="predicted"/>
<reference evidence="6" key="3">
    <citation type="submission" date="2020-01" db="EMBL/GenBank/DDBJ databases">
        <authorList>
            <person name="Cousin F.J."/>
            <person name="Le Guellec R."/>
            <person name="Cretenet M."/>
        </authorList>
    </citation>
    <scope>NUCLEOTIDE SEQUENCE</scope>
    <source>
        <strain evidence="6">UCMA 15228</strain>
    </source>
</reference>
<dbReference type="Proteomes" id="UP001167919">
    <property type="component" value="Unassembled WGS sequence"/>
</dbReference>
<evidence type="ECO:0000256" key="2">
    <source>
        <dbReference type="ARBA" id="ARBA00023125"/>
    </source>
</evidence>
<name>A0AAJ1R9Q9_9LACO</name>
<feature type="domain" description="HTH marR-type" evidence="4">
    <location>
        <begin position="7"/>
        <end position="142"/>
    </location>
</feature>
<keyword evidence="3" id="KW-0804">Transcription</keyword>
<keyword evidence="1" id="KW-0805">Transcription regulation</keyword>
<dbReference type="EMBL" id="SDWY01000001">
    <property type="protein sequence ID" value="MDN6899608.1"/>
    <property type="molecule type" value="Genomic_DNA"/>
</dbReference>
<dbReference type="GO" id="GO:0003677">
    <property type="term" value="F:DNA binding"/>
    <property type="evidence" value="ECO:0007669"/>
    <property type="project" value="UniProtKB-KW"/>
</dbReference>
<evidence type="ECO:0000313" key="8">
    <source>
        <dbReference type="Proteomes" id="UP001167919"/>
    </source>
</evidence>
<accession>A0AAJ1R9Q9</accession>
<dbReference type="EMBL" id="CP029684">
    <property type="protein sequence ID" value="QAS70296.1"/>
    <property type="molecule type" value="Genomic_DNA"/>
</dbReference>
<dbReference type="RefSeq" id="WP_128686763.1">
    <property type="nucleotide sequence ID" value="NZ_CP029684.2"/>
</dbReference>
<dbReference type="PANTHER" id="PTHR35790:SF4">
    <property type="entry name" value="HTH-TYPE TRANSCRIPTIONAL REGULATOR PCHR"/>
    <property type="match status" value="1"/>
</dbReference>
<reference evidence="5" key="2">
    <citation type="submission" date="2019-01" db="EMBL/GenBank/DDBJ databases">
        <title>Oenococcus sicerae UCMA17102.</title>
        <authorList>
            <person name="Cousin F.J."/>
            <person name="Le Guellec R."/>
            <person name="Cretenet M."/>
        </authorList>
    </citation>
    <scope>NUCLEOTIDE SEQUENCE</scope>
    <source>
        <strain evidence="5">UCMA17102</strain>
    </source>
</reference>
<keyword evidence="2" id="KW-0238">DNA-binding</keyword>
<dbReference type="GO" id="GO:0003700">
    <property type="term" value="F:DNA-binding transcription factor activity"/>
    <property type="evidence" value="ECO:0007669"/>
    <property type="project" value="InterPro"/>
</dbReference>
<dbReference type="Gene3D" id="1.10.10.10">
    <property type="entry name" value="Winged helix-like DNA-binding domain superfamily/Winged helix DNA-binding domain"/>
    <property type="match status" value="1"/>
</dbReference>
<dbReference type="SMART" id="SM00347">
    <property type="entry name" value="HTH_MARR"/>
    <property type="match status" value="1"/>
</dbReference>
<dbReference type="Pfam" id="PF12802">
    <property type="entry name" value="MarR_2"/>
    <property type="match status" value="1"/>
</dbReference>
<sequence length="157" mass="17561">MTKNELILDLFDNLQKTAALYDGLIKQTDNYGTKAKLHSSELNMIAAVAEYPDSNLNKLSESLGITKGAVSKMVKKLVQKGLVTKQFAANSENEVAVNLTEMGQVAQRNHKLYEKKLNDEILTVYSSLTEKMLAEFSEKLLENQQLLKHLAQENSKS</sequence>
<protein>
    <submittedName>
        <fullName evidence="5">MarR family transcriptional regulator</fullName>
    </submittedName>
</protein>
<gene>
    <name evidence="6" type="ORF">DLJ48_07060</name>
    <name evidence="5" type="ORF">EVC35_01110</name>
</gene>
<dbReference type="AlphaFoldDB" id="A0AAJ1R9Q9"/>
<dbReference type="PROSITE" id="PS50995">
    <property type="entry name" value="HTH_MARR_2"/>
    <property type="match status" value="1"/>
</dbReference>
<evidence type="ECO:0000313" key="5">
    <source>
        <dbReference type="EMBL" id="MDN6899608.1"/>
    </source>
</evidence>
<evidence type="ECO:0000313" key="6">
    <source>
        <dbReference type="EMBL" id="QAS70296.1"/>
    </source>
</evidence>
<evidence type="ECO:0000256" key="3">
    <source>
        <dbReference type="ARBA" id="ARBA00023163"/>
    </source>
</evidence>
<dbReference type="InterPro" id="IPR052067">
    <property type="entry name" value="Metal_resp_HTH_trans_reg"/>
</dbReference>
<dbReference type="InterPro" id="IPR036388">
    <property type="entry name" value="WH-like_DNA-bd_sf"/>
</dbReference>
<dbReference type="PANTHER" id="PTHR35790">
    <property type="entry name" value="HTH-TYPE TRANSCRIPTIONAL REGULATOR PCHR"/>
    <property type="match status" value="1"/>
</dbReference>
<keyword evidence="7" id="KW-1185">Reference proteome</keyword>
<dbReference type="InterPro" id="IPR036390">
    <property type="entry name" value="WH_DNA-bd_sf"/>
</dbReference>
<dbReference type="Proteomes" id="UP000286907">
    <property type="component" value="Chromosome"/>
</dbReference>
<evidence type="ECO:0000313" key="7">
    <source>
        <dbReference type="Proteomes" id="UP000286907"/>
    </source>
</evidence>